<feature type="chain" id="PRO_5003122445" evidence="1">
    <location>
        <begin position="18"/>
        <end position="156"/>
    </location>
</feature>
<dbReference type="AlphaFoldDB" id="D8S6J1"/>
<dbReference type="HOGENOM" id="CLU_1689738_0_0_1"/>
<evidence type="ECO:0000256" key="1">
    <source>
        <dbReference type="SAM" id="SignalP"/>
    </source>
</evidence>
<dbReference type="Gramene" id="EFJ20075">
    <property type="protein sequence ID" value="EFJ20075"/>
    <property type="gene ID" value="SELMODRAFT_418836"/>
</dbReference>
<sequence>MASLARLRAFASLLCTAAPKKTIVLCLWNMERASSCLIDLFVDALKLAYAEQPNVTADTGCCLMLCTTGNTEGRTTTGSKSFEQKVSPRNKCKQASVLAAVVDDDPCRRQQVEYCAANHPHSLNILDRVCIEVATAKLWDLIDVDPMPDAGLNRAT</sequence>
<organism evidence="3">
    <name type="scientific">Selaginella moellendorffii</name>
    <name type="common">Spikemoss</name>
    <dbReference type="NCBI Taxonomy" id="88036"/>
    <lineage>
        <taxon>Eukaryota</taxon>
        <taxon>Viridiplantae</taxon>
        <taxon>Streptophyta</taxon>
        <taxon>Embryophyta</taxon>
        <taxon>Tracheophyta</taxon>
        <taxon>Lycopodiopsida</taxon>
        <taxon>Selaginellales</taxon>
        <taxon>Selaginellaceae</taxon>
        <taxon>Selaginella</taxon>
    </lineage>
</organism>
<proteinExistence type="predicted"/>
<dbReference type="InParanoid" id="D8S6J1"/>
<protein>
    <submittedName>
        <fullName evidence="2">Uncharacterized protein</fullName>
    </submittedName>
</protein>
<accession>D8S6J1</accession>
<keyword evidence="1" id="KW-0732">Signal</keyword>
<dbReference type="EMBL" id="GL377604">
    <property type="protein sequence ID" value="EFJ20075.1"/>
    <property type="molecule type" value="Genomic_DNA"/>
</dbReference>
<dbReference type="KEGG" id="smo:SELMODRAFT_418836"/>
<dbReference type="Proteomes" id="UP000001514">
    <property type="component" value="Unassembled WGS sequence"/>
</dbReference>
<feature type="signal peptide" evidence="1">
    <location>
        <begin position="1"/>
        <end position="17"/>
    </location>
</feature>
<evidence type="ECO:0000313" key="3">
    <source>
        <dbReference type="Proteomes" id="UP000001514"/>
    </source>
</evidence>
<evidence type="ECO:0000313" key="2">
    <source>
        <dbReference type="EMBL" id="EFJ20075.1"/>
    </source>
</evidence>
<name>D8S6J1_SELML</name>
<reference evidence="2 3" key="1">
    <citation type="journal article" date="2011" name="Science">
        <title>The Selaginella genome identifies genetic changes associated with the evolution of vascular plants.</title>
        <authorList>
            <person name="Banks J.A."/>
            <person name="Nishiyama T."/>
            <person name="Hasebe M."/>
            <person name="Bowman J.L."/>
            <person name="Gribskov M."/>
            <person name="dePamphilis C."/>
            <person name="Albert V.A."/>
            <person name="Aono N."/>
            <person name="Aoyama T."/>
            <person name="Ambrose B.A."/>
            <person name="Ashton N.W."/>
            <person name="Axtell M.J."/>
            <person name="Barker E."/>
            <person name="Barker M.S."/>
            <person name="Bennetzen J.L."/>
            <person name="Bonawitz N.D."/>
            <person name="Chapple C."/>
            <person name="Cheng C."/>
            <person name="Correa L.G."/>
            <person name="Dacre M."/>
            <person name="DeBarry J."/>
            <person name="Dreyer I."/>
            <person name="Elias M."/>
            <person name="Engstrom E.M."/>
            <person name="Estelle M."/>
            <person name="Feng L."/>
            <person name="Finet C."/>
            <person name="Floyd S.K."/>
            <person name="Frommer W.B."/>
            <person name="Fujita T."/>
            <person name="Gramzow L."/>
            <person name="Gutensohn M."/>
            <person name="Harholt J."/>
            <person name="Hattori M."/>
            <person name="Heyl A."/>
            <person name="Hirai T."/>
            <person name="Hiwatashi Y."/>
            <person name="Ishikawa M."/>
            <person name="Iwata M."/>
            <person name="Karol K.G."/>
            <person name="Koehler B."/>
            <person name="Kolukisaoglu U."/>
            <person name="Kubo M."/>
            <person name="Kurata T."/>
            <person name="Lalonde S."/>
            <person name="Li K."/>
            <person name="Li Y."/>
            <person name="Litt A."/>
            <person name="Lyons E."/>
            <person name="Manning G."/>
            <person name="Maruyama T."/>
            <person name="Michael T.P."/>
            <person name="Mikami K."/>
            <person name="Miyazaki S."/>
            <person name="Morinaga S."/>
            <person name="Murata T."/>
            <person name="Mueller-Roeber B."/>
            <person name="Nelson D.R."/>
            <person name="Obara M."/>
            <person name="Oguri Y."/>
            <person name="Olmstead R.G."/>
            <person name="Onodera N."/>
            <person name="Petersen B.L."/>
            <person name="Pils B."/>
            <person name="Prigge M."/>
            <person name="Rensing S.A."/>
            <person name="Riano-Pachon D.M."/>
            <person name="Roberts A.W."/>
            <person name="Sato Y."/>
            <person name="Scheller H.V."/>
            <person name="Schulz B."/>
            <person name="Schulz C."/>
            <person name="Shakirov E.V."/>
            <person name="Shibagaki N."/>
            <person name="Shinohara N."/>
            <person name="Shippen D.E."/>
            <person name="Soerensen I."/>
            <person name="Sotooka R."/>
            <person name="Sugimoto N."/>
            <person name="Sugita M."/>
            <person name="Sumikawa N."/>
            <person name="Tanurdzic M."/>
            <person name="Theissen G."/>
            <person name="Ulvskov P."/>
            <person name="Wakazuki S."/>
            <person name="Weng J.K."/>
            <person name="Willats W.W."/>
            <person name="Wipf D."/>
            <person name="Wolf P.G."/>
            <person name="Yang L."/>
            <person name="Zimmer A.D."/>
            <person name="Zhu Q."/>
            <person name="Mitros T."/>
            <person name="Hellsten U."/>
            <person name="Loque D."/>
            <person name="Otillar R."/>
            <person name="Salamov A."/>
            <person name="Schmutz J."/>
            <person name="Shapiro H."/>
            <person name="Lindquist E."/>
            <person name="Lucas S."/>
            <person name="Rokhsar D."/>
            <person name="Grigoriev I.V."/>
        </authorList>
    </citation>
    <scope>NUCLEOTIDE SEQUENCE [LARGE SCALE GENOMIC DNA]</scope>
</reference>
<keyword evidence="3" id="KW-1185">Reference proteome</keyword>
<gene>
    <name evidence="2" type="ORF">SELMODRAFT_418836</name>
</gene>